<sequence>MVELAPASCLSTCPLSSPGEFCFSQDWASQPVGFFIGDGVCSWLCSFEDYCNQYALTELEHLKEVVSPLRDEVCIWHQDMPLESWEE</sequence>
<dbReference type="EMBL" id="QTSX02004494">
    <property type="protein sequence ID" value="KAJ9064325.1"/>
    <property type="molecule type" value="Genomic_DNA"/>
</dbReference>
<organism evidence="1 2">
    <name type="scientific">Entomophthora muscae</name>
    <dbReference type="NCBI Taxonomy" id="34485"/>
    <lineage>
        <taxon>Eukaryota</taxon>
        <taxon>Fungi</taxon>
        <taxon>Fungi incertae sedis</taxon>
        <taxon>Zoopagomycota</taxon>
        <taxon>Entomophthoromycotina</taxon>
        <taxon>Entomophthoromycetes</taxon>
        <taxon>Entomophthorales</taxon>
        <taxon>Entomophthoraceae</taxon>
        <taxon>Entomophthora</taxon>
    </lineage>
</organism>
<evidence type="ECO:0000313" key="2">
    <source>
        <dbReference type="Proteomes" id="UP001165960"/>
    </source>
</evidence>
<reference evidence="1" key="1">
    <citation type="submission" date="2022-04" db="EMBL/GenBank/DDBJ databases">
        <title>Genome of the entomopathogenic fungus Entomophthora muscae.</title>
        <authorList>
            <person name="Elya C."/>
            <person name="Lovett B.R."/>
            <person name="Lee E."/>
            <person name="Macias A.M."/>
            <person name="Hajek A.E."/>
            <person name="De Bivort B.L."/>
            <person name="Kasson M.T."/>
            <person name="De Fine Licht H.H."/>
            <person name="Stajich J.E."/>
        </authorList>
    </citation>
    <scope>NUCLEOTIDE SEQUENCE</scope>
    <source>
        <strain evidence="1">Berkeley</strain>
    </source>
</reference>
<comment type="caution">
    <text evidence="1">The sequence shown here is derived from an EMBL/GenBank/DDBJ whole genome shotgun (WGS) entry which is preliminary data.</text>
</comment>
<dbReference type="Proteomes" id="UP001165960">
    <property type="component" value="Unassembled WGS sequence"/>
</dbReference>
<protein>
    <submittedName>
        <fullName evidence="1">Uncharacterized protein</fullName>
    </submittedName>
</protein>
<name>A0ACC2SPV7_9FUNG</name>
<gene>
    <name evidence="1" type="ORF">DSO57_1031897</name>
</gene>
<keyword evidence="2" id="KW-1185">Reference proteome</keyword>
<evidence type="ECO:0000313" key="1">
    <source>
        <dbReference type="EMBL" id="KAJ9064325.1"/>
    </source>
</evidence>
<proteinExistence type="predicted"/>
<accession>A0ACC2SPV7</accession>